<feature type="compositionally biased region" description="Pro residues" evidence="11">
    <location>
        <begin position="291"/>
        <end position="300"/>
    </location>
</feature>
<dbReference type="PANTHER" id="PTHR15116:SF14">
    <property type="entry name" value="DNA-BINDING PROTEIN SATB1"/>
    <property type="match status" value="1"/>
</dbReference>
<keyword evidence="7 15" id="KW-0371">Homeobox</keyword>
<keyword evidence="4" id="KW-0832">Ubl conjugation</keyword>
<dbReference type="AlphaFoldDB" id="A0A1A7XZI7"/>
<dbReference type="GO" id="GO:0000978">
    <property type="term" value="F:RNA polymerase II cis-regulatory region sequence-specific DNA binding"/>
    <property type="evidence" value="ECO:0007669"/>
    <property type="project" value="TreeGrafter"/>
</dbReference>
<comment type="subcellular location">
    <subcellularLocation>
        <location evidence="1">Nucleus</location>
    </subcellularLocation>
</comment>
<feature type="compositionally biased region" description="Polar residues" evidence="11">
    <location>
        <begin position="263"/>
        <end position="288"/>
    </location>
</feature>
<dbReference type="SMART" id="SM01109">
    <property type="entry name" value="CUT"/>
    <property type="match status" value="2"/>
</dbReference>
<dbReference type="InterPro" id="IPR010982">
    <property type="entry name" value="Lambda_DNA-bd_dom_sf"/>
</dbReference>
<dbReference type="InterPro" id="IPR009057">
    <property type="entry name" value="Homeodomain-like_sf"/>
</dbReference>
<feature type="domain" description="CUT" evidence="12">
    <location>
        <begin position="522"/>
        <end position="609"/>
    </location>
</feature>
<dbReference type="CDD" id="cd11585">
    <property type="entry name" value="SATB1_N"/>
    <property type="match status" value="1"/>
</dbReference>
<dbReference type="Gene3D" id="3.10.20.710">
    <property type="entry name" value="SATB, ubiquitin-like oligomerisation domain"/>
    <property type="match status" value="1"/>
</dbReference>
<dbReference type="PROSITE" id="PS51042">
    <property type="entry name" value="CUT"/>
    <property type="match status" value="2"/>
</dbReference>
<dbReference type="FunFam" id="1.10.10.60:FF:000070">
    <property type="entry name" value="DNA-binding protein SATB"/>
    <property type="match status" value="1"/>
</dbReference>
<accession>A0A1A7XZI7</accession>
<proteinExistence type="inferred from homology"/>
<feature type="region of interest" description="Disordered" evidence="11">
    <location>
        <begin position="1002"/>
        <end position="1032"/>
    </location>
</feature>
<dbReference type="GO" id="GO:0005634">
    <property type="term" value="C:nucleus"/>
    <property type="evidence" value="ECO:0007669"/>
    <property type="project" value="UniProtKB-SubCell"/>
</dbReference>
<feature type="compositionally biased region" description="Low complexity" evidence="11">
    <location>
        <begin position="630"/>
        <end position="666"/>
    </location>
</feature>
<reference evidence="15" key="2">
    <citation type="submission" date="2016-06" db="EMBL/GenBank/DDBJ databases">
        <title>The genome of a short-lived fish provides insights into sex chromosome evolution and the genetic control of aging.</title>
        <authorList>
            <person name="Reichwald K."/>
            <person name="Felder M."/>
            <person name="Petzold A."/>
            <person name="Koch P."/>
            <person name="Groth M."/>
            <person name="Platzer M."/>
        </authorList>
    </citation>
    <scope>NUCLEOTIDE SEQUENCE</scope>
    <source>
        <tissue evidence="15">Brain</tissue>
    </source>
</reference>
<keyword evidence="3" id="KW-0677">Repeat</keyword>
<evidence type="ECO:0000256" key="1">
    <source>
        <dbReference type="ARBA" id="ARBA00004123"/>
    </source>
</evidence>
<evidence type="ECO:0000256" key="6">
    <source>
        <dbReference type="ARBA" id="ARBA00023125"/>
    </source>
</evidence>
<feature type="coiled-coil region" evidence="10">
    <location>
        <begin position="774"/>
        <end position="822"/>
    </location>
</feature>
<keyword evidence="5" id="KW-0805">Transcription regulation</keyword>
<feature type="compositionally biased region" description="Basic and acidic residues" evidence="11">
    <location>
        <begin position="488"/>
        <end position="500"/>
    </location>
</feature>
<dbReference type="InterPro" id="IPR039673">
    <property type="entry name" value="SATB1/SATB2"/>
</dbReference>
<dbReference type="SMART" id="SM00389">
    <property type="entry name" value="HOX"/>
    <property type="match status" value="1"/>
</dbReference>
<dbReference type="Pfam" id="PF16534">
    <property type="entry name" value="ULD"/>
    <property type="match status" value="1"/>
</dbReference>
<evidence type="ECO:0000256" key="4">
    <source>
        <dbReference type="ARBA" id="ARBA00022843"/>
    </source>
</evidence>
<feature type="region of interest" description="Disordered" evidence="11">
    <location>
        <begin position="871"/>
        <end position="916"/>
    </location>
</feature>
<feature type="region of interest" description="Disordered" evidence="11">
    <location>
        <begin position="630"/>
        <end position="696"/>
    </location>
</feature>
<dbReference type="InterPro" id="IPR038224">
    <property type="entry name" value="SATB_ULD_sf"/>
</dbReference>
<evidence type="ECO:0000256" key="10">
    <source>
        <dbReference type="SAM" id="Coils"/>
    </source>
</evidence>
<feature type="domain" description="CUTL" evidence="14">
    <location>
        <begin position="175"/>
        <end position="223"/>
    </location>
</feature>
<evidence type="ECO:0000313" key="15">
    <source>
        <dbReference type="EMBL" id="SBP23481.1"/>
    </source>
</evidence>
<dbReference type="InterPro" id="IPR038216">
    <property type="entry name" value="SATB_CUTL_sf"/>
</dbReference>
<organism evidence="15">
    <name type="scientific">Iconisemion striatum</name>
    <dbReference type="NCBI Taxonomy" id="60296"/>
    <lineage>
        <taxon>Eukaryota</taxon>
        <taxon>Metazoa</taxon>
        <taxon>Chordata</taxon>
        <taxon>Craniata</taxon>
        <taxon>Vertebrata</taxon>
        <taxon>Euteleostomi</taxon>
        <taxon>Actinopterygii</taxon>
        <taxon>Neopterygii</taxon>
        <taxon>Teleostei</taxon>
        <taxon>Neoteleostei</taxon>
        <taxon>Acanthomorphata</taxon>
        <taxon>Ovalentaria</taxon>
        <taxon>Atherinomorphae</taxon>
        <taxon>Cyprinodontiformes</taxon>
        <taxon>Nothobranchiidae</taxon>
        <taxon>Iconisemion</taxon>
    </lineage>
</organism>
<dbReference type="InterPro" id="IPR032392">
    <property type="entry name" value="ULD"/>
</dbReference>
<evidence type="ECO:0000256" key="3">
    <source>
        <dbReference type="ARBA" id="ARBA00022737"/>
    </source>
</evidence>
<feature type="compositionally biased region" description="Low complexity" evidence="11">
    <location>
        <begin position="871"/>
        <end position="904"/>
    </location>
</feature>
<feature type="compositionally biased region" description="Low complexity" evidence="11">
    <location>
        <begin position="1003"/>
        <end position="1012"/>
    </location>
</feature>
<keyword evidence="10" id="KW-0175">Coiled coil</keyword>
<dbReference type="PROSITE" id="PS51982">
    <property type="entry name" value="CMP"/>
    <property type="match status" value="1"/>
</dbReference>
<feature type="domain" description="CMP" evidence="13">
    <location>
        <begin position="71"/>
        <end position="172"/>
    </location>
</feature>
<evidence type="ECO:0000259" key="13">
    <source>
        <dbReference type="PROSITE" id="PS51982"/>
    </source>
</evidence>
<comment type="similarity">
    <text evidence="2">Belongs to the CUT homeobox family.</text>
</comment>
<evidence type="ECO:0000256" key="5">
    <source>
        <dbReference type="ARBA" id="ARBA00023015"/>
    </source>
</evidence>
<dbReference type="Gene3D" id="1.10.260.40">
    <property type="entry name" value="lambda repressor-like DNA-binding domains"/>
    <property type="match status" value="2"/>
</dbReference>
<keyword evidence="9" id="KW-0539">Nucleus</keyword>
<dbReference type="FunFam" id="3.10.20.710:FF:000001">
    <property type="entry name" value="DNA-binding protein SATB"/>
    <property type="match status" value="1"/>
</dbReference>
<dbReference type="Pfam" id="PF02376">
    <property type="entry name" value="CUT"/>
    <property type="match status" value="2"/>
</dbReference>
<evidence type="ECO:0000256" key="11">
    <source>
        <dbReference type="SAM" id="MobiDB-lite"/>
    </source>
</evidence>
<dbReference type="Pfam" id="PF16557">
    <property type="entry name" value="CUTL"/>
    <property type="match status" value="1"/>
</dbReference>
<dbReference type="GO" id="GO:0000981">
    <property type="term" value="F:DNA-binding transcription factor activity, RNA polymerase II-specific"/>
    <property type="evidence" value="ECO:0007669"/>
    <property type="project" value="TreeGrafter"/>
</dbReference>
<dbReference type="InterPro" id="IPR001356">
    <property type="entry name" value="HD"/>
</dbReference>
<dbReference type="SUPFAM" id="SSF46689">
    <property type="entry name" value="Homeodomain-like"/>
    <property type="match status" value="1"/>
</dbReference>
<dbReference type="GO" id="GO:0006338">
    <property type="term" value="P:chromatin remodeling"/>
    <property type="evidence" value="ECO:0007669"/>
    <property type="project" value="InterPro"/>
</dbReference>
<gene>
    <name evidence="15" type="primary">SATB1</name>
</gene>
<reference evidence="15" key="1">
    <citation type="submission" date="2016-05" db="EMBL/GenBank/DDBJ databases">
        <authorList>
            <person name="Lavstsen T."/>
            <person name="Jespersen J.S."/>
        </authorList>
    </citation>
    <scope>NUCLEOTIDE SEQUENCE</scope>
    <source>
        <tissue evidence="15">Brain</tissue>
    </source>
</reference>
<evidence type="ECO:0000256" key="9">
    <source>
        <dbReference type="ARBA" id="ARBA00023242"/>
    </source>
</evidence>
<dbReference type="FunFam" id="1.10.260.40:FF:000003">
    <property type="entry name" value="DNA-binding protein SATB"/>
    <property type="match status" value="2"/>
</dbReference>
<evidence type="ECO:0000259" key="12">
    <source>
        <dbReference type="PROSITE" id="PS51042"/>
    </source>
</evidence>
<feature type="domain" description="CUT" evidence="12">
    <location>
        <begin position="376"/>
        <end position="462"/>
    </location>
</feature>
<keyword evidence="6 15" id="KW-0238">DNA-binding</keyword>
<dbReference type="InterPro" id="IPR032355">
    <property type="entry name" value="CUTL"/>
</dbReference>
<feature type="compositionally biased region" description="Low complexity" evidence="11">
    <location>
        <begin position="1019"/>
        <end position="1032"/>
    </location>
</feature>
<evidence type="ECO:0000256" key="8">
    <source>
        <dbReference type="ARBA" id="ARBA00023163"/>
    </source>
</evidence>
<dbReference type="CDD" id="cd00086">
    <property type="entry name" value="homeodomain"/>
    <property type="match status" value="1"/>
</dbReference>
<dbReference type="SUPFAM" id="SSF47413">
    <property type="entry name" value="lambda repressor-like DNA-binding domains"/>
    <property type="match status" value="2"/>
</dbReference>
<protein>
    <submittedName>
        <fullName evidence="15">SATB homeobox 1</fullName>
    </submittedName>
</protein>
<name>A0A1A7XZI7_9TELE</name>
<feature type="region of interest" description="Disordered" evidence="11">
    <location>
        <begin position="254"/>
        <end position="321"/>
    </location>
</feature>
<dbReference type="EMBL" id="HADX01001249">
    <property type="protein sequence ID" value="SBP23481.1"/>
    <property type="molecule type" value="Transcribed_RNA"/>
</dbReference>
<evidence type="ECO:0000259" key="14">
    <source>
        <dbReference type="PROSITE" id="PS51983"/>
    </source>
</evidence>
<sequence length="1092" mass="121359">MEHLSETCLGKENSELVNSLTEAKAPPAKLPRLEQNGSPLGRARLGSAGAKLAGVPFKPTGHLLKACHKRGNMLPVFCVVEHYENPMDFDSKEEHAEFVLVRKDMLFNQLIEMALLSLGYSHSSAAQAKGMIQVGKWNPVPLSYVTDAPDATVADMLQDVYHVVTLKIQLHSCPKLEDLPPEQWSHSTSMISSIVNSTYYANVSAAKCQEFGRWYKHFKKTKDMMGMRQPSQLEGYLGTCVLRESPRANALADMDSLSDLSPPGSNHNHNHLGFSQQQPIPGSTAEQTPSSPVPPLPHAPPHSGQTGGRQPQLPGLHHPGLVSTPISPQLVNQQLVMAQILNQQYAVNRLLAQQSLSQQYLNHPPVNRSSHTKPLEPQVASNTEVSSEIYQWVRDELKRAGISQAVFARVAFNRTQGLLSEILRKEEDPKTASQSLLVNLRAMQNFLQLPEAERDRIYQEERERSLTAASAMGSAPLISTPPSRPVQPRREDCNSVRPEDWNPRIPVGISPVKPSPLPSEWNGKTENCILNINSTIYDEIQQEMKRAKVSQALFAKVAASKSQGWLCELLRWKEDPSPENRTLWENLSMIRRFLSLSQAERDIIYEQESSSGQQHHNERPSHLIHLSTDQLQSTQLQQHQPSLSLHPSQPLLSQQPLQQQQPLTGPRLPPRQPSTASPAETEDEGSRGGSIKSRSSGGKISLEALGILQSFIQDVGLYPDEEAIHTLSAQLDLPKLTIIKFFQNQRFYPPNQGVQGAQQQQQQQQQLQTNVQPVMEFSAQVNAMQHLKEQLEDRTRRIQANIQRQQEELRHIQEQLQRVQEQGIQMMLQQQGGPMNMQLPQVGSVQQTPIMTGQVQQTTINPVHAGTQQLTIQQQAAPPQQNLQQQTNALTQPQRQPQQPVQAQPQPPGSVSAPLYNTMMISQPGQPNVLQISTSLPQNNTQQGATVATFTQDRQIRFPAGQQLVTKLVTTPMHACGAVMVPTSMFMGQVVTAYNPFGGQQGGQTQTLTLQPAQPPQGQPDGQNQTAVVAQSSQQGQQQQQQFLQGTRLLHSNQSTQLILQAAFPLQQQGTFTQATLPQQSQQQQQQQQKVS</sequence>
<evidence type="ECO:0000256" key="2">
    <source>
        <dbReference type="ARBA" id="ARBA00008190"/>
    </source>
</evidence>
<keyword evidence="8" id="KW-0804">Transcription</keyword>
<evidence type="ECO:0000256" key="7">
    <source>
        <dbReference type="ARBA" id="ARBA00023155"/>
    </source>
</evidence>
<dbReference type="InterPro" id="IPR003350">
    <property type="entry name" value="CUT_dom"/>
</dbReference>
<dbReference type="Gene3D" id="1.10.260.70">
    <property type="entry name" value="SATB, CULT domain"/>
    <property type="match status" value="1"/>
</dbReference>
<dbReference type="PROSITE" id="PS51983">
    <property type="entry name" value="CUTL"/>
    <property type="match status" value="1"/>
</dbReference>
<dbReference type="Gene3D" id="1.10.10.60">
    <property type="entry name" value="Homeodomain-like"/>
    <property type="match status" value="1"/>
</dbReference>
<feature type="region of interest" description="Disordered" evidence="11">
    <location>
        <begin position="460"/>
        <end position="500"/>
    </location>
</feature>
<dbReference type="PANTHER" id="PTHR15116">
    <property type="entry name" value="DNA-BINDING PROTEIN SATB FAMILY MEMBER"/>
    <property type="match status" value="1"/>
</dbReference>